<dbReference type="PANTHER" id="PTHR36716:SF2">
    <property type="entry name" value="F3H9.20 PROTEIN"/>
    <property type="match status" value="1"/>
</dbReference>
<sequence length="159" mass="17611">MREVLLYQLGLATAGATSTLFLPEGNPTGAPRPLCTVGKAVGVLVSIGTYLVTARLLDEGLLQHVLDHPTALWFVGPMFIALKQERQRGCPTEYTEVDDEGGKRVAEDASHVVGHGHGMPWKLLDAVRETRLVFFRAPMEDKPQFTYDPARDAISEWYF</sequence>
<dbReference type="EMBL" id="CM000780">
    <property type="protein sequence ID" value="AQK52878.1"/>
    <property type="molecule type" value="Genomic_DNA"/>
</dbReference>
<reference evidence="1" key="1">
    <citation type="submission" date="2015-12" db="EMBL/GenBank/DDBJ databases">
        <title>Update maize B73 reference genome by single molecule sequencing technologies.</title>
        <authorList>
            <consortium name="Maize Genome Sequencing Project"/>
            <person name="Ware D."/>
        </authorList>
    </citation>
    <scope>NUCLEOTIDE SEQUENCE</scope>
    <source>
        <tissue evidence="1">Seedling</tissue>
    </source>
</reference>
<evidence type="ECO:0000313" key="1">
    <source>
        <dbReference type="EMBL" id="AQK52878.1"/>
    </source>
</evidence>
<dbReference type="InParanoid" id="A0A1D6Q2S2"/>
<proteinExistence type="predicted"/>
<dbReference type="AlphaFoldDB" id="A0A1D6Q2S2"/>
<organism evidence="1">
    <name type="scientific">Zea mays</name>
    <name type="common">Maize</name>
    <dbReference type="NCBI Taxonomy" id="4577"/>
    <lineage>
        <taxon>Eukaryota</taxon>
        <taxon>Viridiplantae</taxon>
        <taxon>Streptophyta</taxon>
        <taxon>Embryophyta</taxon>
        <taxon>Tracheophyta</taxon>
        <taxon>Spermatophyta</taxon>
        <taxon>Magnoliopsida</taxon>
        <taxon>Liliopsida</taxon>
        <taxon>Poales</taxon>
        <taxon>Poaceae</taxon>
        <taxon>PACMAD clade</taxon>
        <taxon>Panicoideae</taxon>
        <taxon>Andropogonodae</taxon>
        <taxon>Andropogoneae</taxon>
        <taxon>Tripsacinae</taxon>
        <taxon>Zea</taxon>
    </lineage>
</organism>
<gene>
    <name evidence="1" type="ORF">ZEAMMB73_Zm00001d050636</name>
</gene>
<dbReference type="PANTHER" id="PTHR36716">
    <property type="entry name" value="F3H9.20 PROTEIN"/>
    <property type="match status" value="1"/>
</dbReference>
<dbReference type="STRING" id="4577.A0A1D6Q2S2"/>
<accession>A0A1D6Q2S2</accession>
<protein>
    <submittedName>
        <fullName evidence="1">Uncharacterized protein</fullName>
    </submittedName>
</protein>
<dbReference type="InterPro" id="IPR019275">
    <property type="entry name" value="DUF2301"/>
</dbReference>
<name>A0A1D6Q2S2_MAIZE</name>